<feature type="domain" description="Membrane insertase YidC/Oxa/ALB C-terminal" evidence="12">
    <location>
        <begin position="337"/>
        <end position="553"/>
    </location>
</feature>
<dbReference type="PANTHER" id="PTHR12428:SF65">
    <property type="entry name" value="CYTOCHROME C OXIDASE ASSEMBLY PROTEIN COX18, MITOCHONDRIAL"/>
    <property type="match status" value="1"/>
</dbReference>
<feature type="chain" id="PRO_5039172825" evidence="11">
    <location>
        <begin position="30"/>
        <end position="568"/>
    </location>
</feature>
<evidence type="ECO:0000256" key="5">
    <source>
        <dbReference type="ARBA" id="ARBA00022927"/>
    </source>
</evidence>
<feature type="transmembrane region" description="Helical" evidence="10">
    <location>
        <begin position="410"/>
        <end position="427"/>
    </location>
</feature>
<dbReference type="InterPro" id="IPR001708">
    <property type="entry name" value="YidC/ALB3/OXA1/COX18"/>
</dbReference>
<dbReference type="PROSITE" id="PS51257">
    <property type="entry name" value="PROKAR_LIPOPROTEIN"/>
    <property type="match status" value="1"/>
</dbReference>
<dbReference type="AlphaFoldDB" id="A0A9D1LPE9"/>
<evidence type="ECO:0000313" key="13">
    <source>
        <dbReference type="EMBL" id="HIU45557.1"/>
    </source>
</evidence>
<dbReference type="Proteomes" id="UP000824070">
    <property type="component" value="Unassembled WGS sequence"/>
</dbReference>
<accession>A0A9D1LPE9</accession>
<comment type="caution">
    <text evidence="13">The sequence shown here is derived from an EMBL/GenBank/DDBJ whole genome shotgun (WGS) entry which is preliminary data.</text>
</comment>
<evidence type="ECO:0000256" key="11">
    <source>
        <dbReference type="SAM" id="SignalP"/>
    </source>
</evidence>
<feature type="transmembrane region" description="Helical" evidence="10">
    <location>
        <begin position="537"/>
        <end position="558"/>
    </location>
</feature>
<dbReference type="InterPro" id="IPR028055">
    <property type="entry name" value="YidC/Oxa/ALB_C"/>
</dbReference>
<keyword evidence="11" id="KW-0732">Signal</keyword>
<dbReference type="GO" id="GO:0015031">
    <property type="term" value="P:protein transport"/>
    <property type="evidence" value="ECO:0007669"/>
    <property type="project" value="UniProtKB-KW"/>
</dbReference>
<evidence type="ECO:0000259" key="12">
    <source>
        <dbReference type="Pfam" id="PF02096"/>
    </source>
</evidence>
<feature type="transmembrane region" description="Helical" evidence="10">
    <location>
        <begin position="333"/>
        <end position="355"/>
    </location>
</feature>
<evidence type="ECO:0000256" key="1">
    <source>
        <dbReference type="ARBA" id="ARBA00004651"/>
    </source>
</evidence>
<evidence type="ECO:0000256" key="7">
    <source>
        <dbReference type="ARBA" id="ARBA00023136"/>
    </source>
</evidence>
<reference evidence="13" key="1">
    <citation type="submission" date="2020-10" db="EMBL/GenBank/DDBJ databases">
        <authorList>
            <person name="Gilroy R."/>
        </authorList>
    </citation>
    <scope>NUCLEOTIDE SEQUENCE</scope>
    <source>
        <strain evidence="13">ChiGjej1B1-22543</strain>
    </source>
</reference>
<dbReference type="NCBIfam" id="TIGR03592">
    <property type="entry name" value="yidC_oxa1_cterm"/>
    <property type="match status" value="1"/>
</dbReference>
<feature type="signal peptide" evidence="11">
    <location>
        <begin position="1"/>
        <end position="29"/>
    </location>
</feature>
<organism evidence="13 14">
    <name type="scientific">Candidatus Alloenteromonas pullicola</name>
    <dbReference type="NCBI Taxonomy" id="2840784"/>
    <lineage>
        <taxon>Bacteria</taxon>
        <taxon>Bacillati</taxon>
        <taxon>Bacillota</taxon>
        <taxon>Bacillota incertae sedis</taxon>
        <taxon>Candidatus Alloenteromonas</taxon>
    </lineage>
</organism>
<feature type="transmembrane region" description="Helical" evidence="10">
    <location>
        <begin position="515"/>
        <end position="531"/>
    </location>
</feature>
<keyword evidence="5" id="KW-0653">Protein transport</keyword>
<comment type="similarity">
    <text evidence="9">Belongs to the OXA1/ALB3/YidC family.</text>
</comment>
<evidence type="ECO:0000256" key="8">
    <source>
        <dbReference type="ARBA" id="ARBA00023186"/>
    </source>
</evidence>
<gene>
    <name evidence="13" type="primary">yidC</name>
    <name evidence="13" type="ORF">IAC52_04600</name>
</gene>
<reference evidence="13" key="2">
    <citation type="journal article" date="2021" name="PeerJ">
        <title>Extensive microbial diversity within the chicken gut microbiome revealed by metagenomics and culture.</title>
        <authorList>
            <person name="Gilroy R."/>
            <person name="Ravi A."/>
            <person name="Getino M."/>
            <person name="Pursley I."/>
            <person name="Horton D.L."/>
            <person name="Alikhan N.F."/>
            <person name="Baker D."/>
            <person name="Gharbi K."/>
            <person name="Hall N."/>
            <person name="Watson M."/>
            <person name="Adriaenssens E.M."/>
            <person name="Foster-Nyarko E."/>
            <person name="Jarju S."/>
            <person name="Secka A."/>
            <person name="Antonio M."/>
            <person name="Oren A."/>
            <person name="Chaudhuri R.R."/>
            <person name="La Ragione R."/>
            <person name="Hildebrand F."/>
            <person name="Pallen M.J."/>
        </authorList>
    </citation>
    <scope>NUCLEOTIDE SEQUENCE</scope>
    <source>
        <strain evidence="13">ChiGjej1B1-22543</strain>
    </source>
</reference>
<dbReference type="EMBL" id="DVMV01000038">
    <property type="protein sequence ID" value="HIU45557.1"/>
    <property type="molecule type" value="Genomic_DNA"/>
</dbReference>
<keyword evidence="4 9" id="KW-0812">Transmembrane</keyword>
<dbReference type="CDD" id="cd20070">
    <property type="entry name" value="5TM_YidC_Alb3"/>
    <property type="match status" value="1"/>
</dbReference>
<keyword evidence="2" id="KW-0813">Transport</keyword>
<dbReference type="Pfam" id="PF02096">
    <property type="entry name" value="60KD_IMP"/>
    <property type="match status" value="1"/>
</dbReference>
<evidence type="ECO:0000256" key="10">
    <source>
        <dbReference type="SAM" id="Phobius"/>
    </source>
</evidence>
<protein>
    <submittedName>
        <fullName evidence="13">Membrane protein insertase YidC</fullName>
    </submittedName>
</protein>
<keyword evidence="3" id="KW-1003">Cell membrane</keyword>
<keyword evidence="7 10" id="KW-0472">Membrane</keyword>
<name>A0A9D1LPE9_9FIRM</name>
<evidence type="ECO:0000256" key="3">
    <source>
        <dbReference type="ARBA" id="ARBA00022475"/>
    </source>
</evidence>
<dbReference type="GO" id="GO:0005886">
    <property type="term" value="C:plasma membrane"/>
    <property type="evidence" value="ECO:0007669"/>
    <property type="project" value="UniProtKB-SubCell"/>
</dbReference>
<dbReference type="GO" id="GO:0051205">
    <property type="term" value="P:protein insertion into membrane"/>
    <property type="evidence" value="ECO:0007669"/>
    <property type="project" value="TreeGrafter"/>
</dbReference>
<dbReference type="PANTHER" id="PTHR12428">
    <property type="entry name" value="OXA1"/>
    <property type="match status" value="1"/>
</dbReference>
<sequence>MKNKTKIKALGIAAIFLGGVLLTSCTANFCDNEDKAHMAYPYEQGVTLYVDKADYEELKTNENTAKLITSEEEKGIAGPAFVDDDGTILNQNVYKYIPYEVSEDGKLTFTANKAQALLQPNVIDQAASAGYMMPSVEYWAAIDDFVLNAATYLSEVQSPLVSYDPENALFSKATPDYIAGLTVDDINPYKNPNEVDKQGKLSEPNNDSILRNYGYVKFTGKNDDLFGYLKQWNAILYASDDPNLGMDNVPTDDFFNAYCNAVNTKVNANRSCIATQDGFFGHYGAHSDWEVAITKKSWGYAWSKGFLEGLLVYPVSWLLDTFAFSMDPGLSGFGQILALVFVTLIVRGFIMLISFKSTMDTQKMQALQPELAKIQAKYPNSNTNQAEKARLGQEQMALYKRNKIHPFRQILVLIIQFPIFICVWSGLQGSAALSTGEFLNMRLSDTISTILFNTTGSWYYNVEGWWTAIVLFILMAGVQIMSMMLPRIIAKYQSRNVSKMGKNPAQTSQQKQMKWISIFMMGFTIVMGFFLPSAMAIYWLIGGLISMAQTGITQLVIAKSKKKHNRSR</sequence>
<comment type="subcellular location">
    <subcellularLocation>
        <location evidence="1">Cell membrane</location>
        <topology evidence="1">Multi-pass membrane protein</topology>
    </subcellularLocation>
    <subcellularLocation>
        <location evidence="9">Membrane</location>
        <topology evidence="9">Multi-pass membrane protein</topology>
    </subcellularLocation>
</comment>
<keyword evidence="6 10" id="KW-1133">Transmembrane helix</keyword>
<evidence type="ECO:0000313" key="14">
    <source>
        <dbReference type="Proteomes" id="UP000824070"/>
    </source>
</evidence>
<evidence type="ECO:0000256" key="9">
    <source>
        <dbReference type="RuleBase" id="RU003945"/>
    </source>
</evidence>
<evidence type="ECO:0000256" key="6">
    <source>
        <dbReference type="ARBA" id="ARBA00022989"/>
    </source>
</evidence>
<dbReference type="GO" id="GO:0032977">
    <property type="term" value="F:membrane insertase activity"/>
    <property type="evidence" value="ECO:0007669"/>
    <property type="project" value="InterPro"/>
</dbReference>
<feature type="transmembrane region" description="Helical" evidence="10">
    <location>
        <begin position="465"/>
        <end position="485"/>
    </location>
</feature>
<keyword evidence="8" id="KW-0143">Chaperone</keyword>
<dbReference type="InterPro" id="IPR047196">
    <property type="entry name" value="YidC_ALB_C"/>
</dbReference>
<evidence type="ECO:0000256" key="2">
    <source>
        <dbReference type="ARBA" id="ARBA00022448"/>
    </source>
</evidence>
<proteinExistence type="inferred from homology"/>
<evidence type="ECO:0000256" key="4">
    <source>
        <dbReference type="ARBA" id="ARBA00022692"/>
    </source>
</evidence>